<evidence type="ECO:0000256" key="7">
    <source>
        <dbReference type="ARBA" id="ARBA00022840"/>
    </source>
</evidence>
<dbReference type="GO" id="GO:0017109">
    <property type="term" value="C:glutamate-cysteine ligase complex"/>
    <property type="evidence" value="ECO:0007669"/>
    <property type="project" value="TreeGrafter"/>
</dbReference>
<evidence type="ECO:0000256" key="1">
    <source>
        <dbReference type="ARBA" id="ARBA00005006"/>
    </source>
</evidence>
<evidence type="ECO:0000256" key="3">
    <source>
        <dbReference type="ARBA" id="ARBA00012220"/>
    </source>
</evidence>
<evidence type="ECO:0000256" key="2">
    <source>
        <dbReference type="ARBA" id="ARBA00008100"/>
    </source>
</evidence>
<reference evidence="11" key="1">
    <citation type="submission" date="2021-01" db="UniProtKB">
        <authorList>
            <consortium name="EnsemblMetazoa"/>
        </authorList>
    </citation>
    <scope>IDENTIFICATION</scope>
</reference>
<dbReference type="Gene3D" id="3.30.590.50">
    <property type="match status" value="2"/>
</dbReference>
<dbReference type="FunFam" id="3.30.590.50:FF:000002">
    <property type="entry name" value="Glutamate--cysteine ligase catalytic subunit"/>
    <property type="match status" value="1"/>
</dbReference>
<dbReference type="UniPathway" id="UPA00142">
    <property type="reaction ID" value="UER00209"/>
</dbReference>
<dbReference type="GeneID" id="136813820"/>
<dbReference type="Gene3D" id="1.10.8.960">
    <property type="match status" value="1"/>
</dbReference>
<keyword evidence="12" id="KW-1185">Reference proteome</keyword>
<dbReference type="Proteomes" id="UP000594262">
    <property type="component" value="Unplaced"/>
</dbReference>
<evidence type="ECO:0000313" key="11">
    <source>
        <dbReference type="EnsemblMetazoa" id="CLYHEMP003453.1"/>
    </source>
</evidence>
<dbReference type="AlphaFoldDB" id="A0A7M5WJ46"/>
<dbReference type="InterPro" id="IPR014746">
    <property type="entry name" value="Gln_synth/guanido_kin_cat_dom"/>
</dbReference>
<dbReference type="GO" id="GO:0006750">
    <property type="term" value="P:glutathione biosynthetic process"/>
    <property type="evidence" value="ECO:0007669"/>
    <property type="project" value="UniProtKB-UniRule"/>
</dbReference>
<dbReference type="Pfam" id="PF03074">
    <property type="entry name" value="GCS"/>
    <property type="match status" value="1"/>
</dbReference>
<proteinExistence type="inferred from homology"/>
<dbReference type="EC" id="6.3.2.2" evidence="3 10"/>
<dbReference type="OrthoDB" id="7939818at2759"/>
<sequence>MGILTEGELAPLTFEEIQQYKEFLKTHGIQQFCRHYNKIKDKNYETLKWGDEIEMMMIRLDDEKKSAPLVCKAKDIIGPLTEAENLNPGNTDTAWRPEMTEWMIESSPGRPYGGNIDHFNTVEANMKIRRDELMSYFNDDKERILSLSTYPRLGCRDVFYPPMENKVEENDATRSYCIPDEVLNQTHIRFRKLAEMMTKRKGRKLFRNAPIFRDTNTPNPFIDPDVPKDSPEDIEVMKPNHVHLDSVCNGLGCGCLQTTFQACNVEEARTLYDQQTVLAPIVMALSASSPCIKGYLLETDTRWENISGLCDDRRADELGEVPLIDKTRRRLYKSRYGSVDMYLSEENDKYNDIDIIYRDEHLKILLDEGIDQQLARHIAHLFTRDPLAVYKHMLEDQEMDHFELFNSTNWQTVRFKPPPPGANMGWRVEMRPIESQLTDFENAAFTCFVVLLTRVCLSYELNLAIPMSKVEKNMERASKRDAARQEKFFFRTNLGPEETESRNEEMTMNEIINGGTTFPGLLNVIQFYLSHLDIDADTRCTISQYLKLISARASGEVLTTASWMRKFIRSHPKYKFDSVVSEEINYDLMKMCTEITSGNVQCPDLFTPDLMSKSCRYVPEKNKKMLEEVEKITKNLNGRQTSFFKKQC</sequence>
<name>A0A7M5WJ46_9CNID</name>
<protein>
    <recommendedName>
        <fullName evidence="3 10">Glutamate--cysteine ligase</fullName>
        <ecNumber evidence="3 10">6.3.2.2</ecNumber>
    </recommendedName>
    <alternativeName>
        <fullName evidence="9 10">Gamma-ECS</fullName>
    </alternativeName>
    <alternativeName>
        <fullName evidence="8 10">Gamma-glutamylcysteine synthetase</fullName>
    </alternativeName>
</protein>
<keyword evidence="6 10" id="KW-0547">Nucleotide-binding</keyword>
<organism evidence="11 12">
    <name type="scientific">Clytia hemisphaerica</name>
    <dbReference type="NCBI Taxonomy" id="252671"/>
    <lineage>
        <taxon>Eukaryota</taxon>
        <taxon>Metazoa</taxon>
        <taxon>Cnidaria</taxon>
        <taxon>Hydrozoa</taxon>
        <taxon>Hydroidolina</taxon>
        <taxon>Leptothecata</taxon>
        <taxon>Obeliida</taxon>
        <taxon>Clytiidae</taxon>
        <taxon>Clytia</taxon>
    </lineage>
</organism>
<evidence type="ECO:0000256" key="6">
    <source>
        <dbReference type="ARBA" id="ARBA00022741"/>
    </source>
</evidence>
<comment type="similarity">
    <text evidence="2 10">Belongs to the glutamate--cysteine ligase type 3 family.</text>
</comment>
<evidence type="ECO:0000313" key="12">
    <source>
        <dbReference type="Proteomes" id="UP000594262"/>
    </source>
</evidence>
<dbReference type="EnsemblMetazoa" id="CLYHEMT003453.1">
    <property type="protein sequence ID" value="CLYHEMP003453.1"/>
    <property type="gene ID" value="CLYHEMG003453"/>
</dbReference>
<keyword evidence="5 10" id="KW-0317">Glutathione biosynthesis</keyword>
<dbReference type="GO" id="GO:0004357">
    <property type="term" value="F:glutamate-cysteine ligase activity"/>
    <property type="evidence" value="ECO:0007669"/>
    <property type="project" value="UniProtKB-UniRule"/>
</dbReference>
<evidence type="ECO:0000256" key="8">
    <source>
        <dbReference type="ARBA" id="ARBA00030585"/>
    </source>
</evidence>
<dbReference type="PANTHER" id="PTHR11164">
    <property type="entry name" value="GLUTAMATE CYSTEINE LIGASE"/>
    <property type="match status" value="1"/>
</dbReference>
<dbReference type="InterPro" id="IPR004308">
    <property type="entry name" value="GCS"/>
</dbReference>
<dbReference type="PANTHER" id="PTHR11164:SF0">
    <property type="entry name" value="GLUTAMATE--CYSTEINE LIGASE CATALYTIC SUBUNIT"/>
    <property type="match status" value="1"/>
</dbReference>
<dbReference type="GO" id="GO:0005524">
    <property type="term" value="F:ATP binding"/>
    <property type="evidence" value="ECO:0007669"/>
    <property type="project" value="UniProtKB-UniRule"/>
</dbReference>
<comment type="catalytic activity">
    <reaction evidence="10">
        <text>L-cysteine + L-glutamate + ATP = gamma-L-glutamyl-L-cysteine + ADP + phosphate + H(+)</text>
        <dbReference type="Rhea" id="RHEA:13285"/>
        <dbReference type="ChEBI" id="CHEBI:15378"/>
        <dbReference type="ChEBI" id="CHEBI:29985"/>
        <dbReference type="ChEBI" id="CHEBI:30616"/>
        <dbReference type="ChEBI" id="CHEBI:35235"/>
        <dbReference type="ChEBI" id="CHEBI:43474"/>
        <dbReference type="ChEBI" id="CHEBI:58173"/>
        <dbReference type="ChEBI" id="CHEBI:456216"/>
        <dbReference type="EC" id="6.3.2.2"/>
    </reaction>
</comment>
<evidence type="ECO:0000256" key="5">
    <source>
        <dbReference type="ARBA" id="ARBA00022684"/>
    </source>
</evidence>
<keyword evidence="4 10" id="KW-0436">Ligase</keyword>
<keyword evidence="7 10" id="KW-0067">ATP-binding</keyword>
<dbReference type="RefSeq" id="XP_066926407.1">
    <property type="nucleotide sequence ID" value="XM_067070306.1"/>
</dbReference>
<evidence type="ECO:0000256" key="9">
    <source>
        <dbReference type="ARBA" id="ARBA00032122"/>
    </source>
</evidence>
<evidence type="ECO:0000256" key="4">
    <source>
        <dbReference type="ARBA" id="ARBA00022598"/>
    </source>
</evidence>
<accession>A0A7M5WJ46</accession>
<dbReference type="FunFam" id="1.10.8.960:FF:000001">
    <property type="entry name" value="Glutamate--cysteine ligase catalytic subunit"/>
    <property type="match status" value="1"/>
</dbReference>
<evidence type="ECO:0000256" key="10">
    <source>
        <dbReference type="RuleBase" id="RU367135"/>
    </source>
</evidence>
<dbReference type="SUPFAM" id="SSF55931">
    <property type="entry name" value="Glutamine synthetase/guanido kinase"/>
    <property type="match status" value="1"/>
</dbReference>
<comment type="pathway">
    <text evidence="1 10">Sulfur metabolism; glutathione biosynthesis; glutathione from L-cysteine and L-glutamate: step 1/2.</text>
</comment>